<dbReference type="AlphaFoldDB" id="A0AAD6AR19"/>
<reference evidence="2" key="1">
    <citation type="submission" date="2022-11" db="EMBL/GenBank/DDBJ databases">
        <title>Chromosome-level genome of Pogonophryne albipinna.</title>
        <authorList>
            <person name="Jo E."/>
        </authorList>
    </citation>
    <scope>NUCLEOTIDE SEQUENCE</scope>
    <source>
        <strain evidence="2">SGF0006</strain>
        <tissue evidence="2">Muscle</tissue>
    </source>
</reference>
<comment type="caution">
    <text evidence="2">The sequence shown here is derived from an EMBL/GenBank/DDBJ whole genome shotgun (WGS) entry which is preliminary data.</text>
</comment>
<feature type="region of interest" description="Disordered" evidence="1">
    <location>
        <begin position="220"/>
        <end position="268"/>
    </location>
</feature>
<evidence type="ECO:0000313" key="3">
    <source>
        <dbReference type="Proteomes" id="UP001219934"/>
    </source>
</evidence>
<accession>A0AAD6AR19</accession>
<dbReference type="Proteomes" id="UP001219934">
    <property type="component" value="Unassembled WGS sequence"/>
</dbReference>
<feature type="region of interest" description="Disordered" evidence="1">
    <location>
        <begin position="87"/>
        <end position="135"/>
    </location>
</feature>
<name>A0AAD6AR19_9TELE</name>
<sequence>AKRSSPFKSAPQVAAKKVKPSPAPKKTSKVRLVKKKAAITLNLLPASASCTAGLGDAEIRALKIRLTATEAQVSVLTQERASMRLAQQTAESERASMRLAQQTAESERASMRLAQQTAESERASMRLAQQTAESERASMRLAQQTAESERASMRLALQTAESERASMRLAQQTAESEWASIRLALQNAQSERASTRLAPQLDIHLDTSVCQPRRRLFGFHEGDADPQPLQPDVPTQRPIQRSLRGRQQHHDRRPHLMRPPPSGQFPRIARTCSSRTAFKRDSIALRNLR</sequence>
<evidence type="ECO:0000256" key="1">
    <source>
        <dbReference type="SAM" id="MobiDB-lite"/>
    </source>
</evidence>
<feature type="compositionally biased region" description="Basic residues" evidence="1">
    <location>
        <begin position="243"/>
        <end position="256"/>
    </location>
</feature>
<gene>
    <name evidence="2" type="ORF">JOQ06_004878</name>
</gene>
<organism evidence="2 3">
    <name type="scientific">Pogonophryne albipinna</name>
    <dbReference type="NCBI Taxonomy" id="1090488"/>
    <lineage>
        <taxon>Eukaryota</taxon>
        <taxon>Metazoa</taxon>
        <taxon>Chordata</taxon>
        <taxon>Craniata</taxon>
        <taxon>Vertebrata</taxon>
        <taxon>Euteleostomi</taxon>
        <taxon>Actinopterygii</taxon>
        <taxon>Neopterygii</taxon>
        <taxon>Teleostei</taxon>
        <taxon>Neoteleostei</taxon>
        <taxon>Acanthomorphata</taxon>
        <taxon>Eupercaria</taxon>
        <taxon>Perciformes</taxon>
        <taxon>Notothenioidei</taxon>
        <taxon>Pogonophryne</taxon>
    </lineage>
</organism>
<protein>
    <submittedName>
        <fullName evidence="2">Uncharacterized protein</fullName>
    </submittedName>
</protein>
<proteinExistence type="predicted"/>
<dbReference type="EMBL" id="JAPTMU010000017">
    <property type="protein sequence ID" value="KAJ4929267.1"/>
    <property type="molecule type" value="Genomic_DNA"/>
</dbReference>
<feature type="non-terminal residue" evidence="2">
    <location>
        <position position="289"/>
    </location>
</feature>
<keyword evidence="3" id="KW-1185">Reference proteome</keyword>
<feature type="region of interest" description="Disordered" evidence="1">
    <location>
        <begin position="1"/>
        <end position="29"/>
    </location>
</feature>
<feature type="non-terminal residue" evidence="2">
    <location>
        <position position="1"/>
    </location>
</feature>
<evidence type="ECO:0000313" key="2">
    <source>
        <dbReference type="EMBL" id="KAJ4929267.1"/>
    </source>
</evidence>